<keyword evidence="2" id="KW-1185">Reference proteome</keyword>
<gene>
    <name evidence="1" type="ORF">CKY47_34765</name>
</gene>
<comment type="caution">
    <text evidence="1">The sequence shown here is derived from an EMBL/GenBank/DDBJ whole genome shotgun (WGS) entry which is preliminary data.</text>
</comment>
<protein>
    <recommendedName>
        <fullName evidence="3">Transcriptional regulator, AbiEi antitoxin, Type IV TA system</fullName>
    </recommendedName>
</protein>
<evidence type="ECO:0000313" key="1">
    <source>
        <dbReference type="EMBL" id="MDQ2589018.1"/>
    </source>
</evidence>
<sequence length="312" mass="32817">MHTTTRTTIAVDALAALFPHRVATAADLLSLGLGSEELSRRCRPRGGWQHVLPGVLLLSDRPPTRPQLVQAALRHCGTGSIVTGLDALQLHGMRALPARGPVHVLVTRPVDPSTRVRATRTRHPPDPVLRRGFLTAPLARAAADAARTLETRDDIRAVLTEALRRGGVAVDDLRPHLSRASAPAKRVLAELGEGVRSAPQAWARSLVAGLPLPPPRWGVCLRSAAGGSLGAVDAWWEELGLAWQFTTTTARSPALAAAGAVVVHTPPARLRQAPAEAARALLAAAARAADRKGDVRVVVARSPAGPAPSGCR</sequence>
<dbReference type="Proteomes" id="UP001225605">
    <property type="component" value="Unassembled WGS sequence"/>
</dbReference>
<dbReference type="EMBL" id="NSDM01000027">
    <property type="protein sequence ID" value="MDQ2589018.1"/>
    <property type="molecule type" value="Genomic_DNA"/>
</dbReference>
<reference evidence="1 2" key="1">
    <citation type="submission" date="2017-06" db="EMBL/GenBank/DDBJ databases">
        <title>Cultured bacterium strain Saccharothrix yanglingensis Hhs.015.</title>
        <authorList>
            <person name="Xia Y."/>
        </authorList>
    </citation>
    <scope>NUCLEOTIDE SEQUENCE [LARGE SCALE GENOMIC DNA]</scope>
    <source>
        <strain evidence="1 2">Hhs.015</strain>
    </source>
</reference>
<dbReference type="RefSeq" id="WP_306750689.1">
    <property type="nucleotide sequence ID" value="NZ_NSDM01000027.1"/>
</dbReference>
<name>A0ABU0XA48_9PSEU</name>
<evidence type="ECO:0008006" key="3">
    <source>
        <dbReference type="Google" id="ProtNLM"/>
    </source>
</evidence>
<accession>A0ABU0XA48</accession>
<organism evidence="1 2">
    <name type="scientific">Saccharothrix yanglingensis</name>
    <dbReference type="NCBI Taxonomy" id="659496"/>
    <lineage>
        <taxon>Bacteria</taxon>
        <taxon>Bacillati</taxon>
        <taxon>Actinomycetota</taxon>
        <taxon>Actinomycetes</taxon>
        <taxon>Pseudonocardiales</taxon>
        <taxon>Pseudonocardiaceae</taxon>
        <taxon>Saccharothrix</taxon>
    </lineage>
</organism>
<proteinExistence type="predicted"/>
<evidence type="ECO:0000313" key="2">
    <source>
        <dbReference type="Proteomes" id="UP001225605"/>
    </source>
</evidence>